<dbReference type="AlphaFoldDB" id="A0A8J2YB06"/>
<comment type="caution">
    <text evidence="1">The sequence shown here is derived from an EMBL/GenBank/DDBJ whole genome shotgun (WGS) entry which is preliminary data.</text>
</comment>
<sequence length="76" mass="9161">MMKGETSDKPLFGKEEHISQEATFERRVEGHRLLTRQVFIKLSPFSSRKRDFFPERLKNSCGVRGFWFQWMETYLT</sequence>
<dbReference type="Proteomes" id="UP000625210">
    <property type="component" value="Unassembled WGS sequence"/>
</dbReference>
<keyword evidence="2" id="KW-1185">Reference proteome</keyword>
<reference evidence="1" key="1">
    <citation type="journal article" date="2014" name="Int. J. Syst. Evol. Microbiol.">
        <title>Complete genome sequence of Corynebacterium casei LMG S-19264T (=DSM 44701T), isolated from a smear-ripened cheese.</title>
        <authorList>
            <consortium name="US DOE Joint Genome Institute (JGI-PGF)"/>
            <person name="Walter F."/>
            <person name="Albersmeier A."/>
            <person name="Kalinowski J."/>
            <person name="Ruckert C."/>
        </authorList>
    </citation>
    <scope>NUCLEOTIDE SEQUENCE</scope>
    <source>
        <strain evidence="1">CGMCC 1.15179</strain>
    </source>
</reference>
<protein>
    <submittedName>
        <fullName evidence="1">Uncharacterized protein</fullName>
    </submittedName>
</protein>
<gene>
    <name evidence="1" type="ORF">GCM10011571_29910</name>
</gene>
<reference evidence="1" key="2">
    <citation type="submission" date="2020-09" db="EMBL/GenBank/DDBJ databases">
        <authorList>
            <person name="Sun Q."/>
            <person name="Zhou Y."/>
        </authorList>
    </citation>
    <scope>NUCLEOTIDE SEQUENCE</scope>
    <source>
        <strain evidence="1">CGMCC 1.15179</strain>
    </source>
</reference>
<organism evidence="1 2">
    <name type="scientific">Marinithermofilum abyssi</name>
    <dbReference type="NCBI Taxonomy" id="1571185"/>
    <lineage>
        <taxon>Bacteria</taxon>
        <taxon>Bacillati</taxon>
        <taxon>Bacillota</taxon>
        <taxon>Bacilli</taxon>
        <taxon>Bacillales</taxon>
        <taxon>Thermoactinomycetaceae</taxon>
        <taxon>Marinithermofilum</taxon>
    </lineage>
</organism>
<accession>A0A8J2YB06</accession>
<dbReference type="EMBL" id="BMHQ01000012">
    <property type="protein sequence ID" value="GGE25811.1"/>
    <property type="molecule type" value="Genomic_DNA"/>
</dbReference>
<proteinExistence type="predicted"/>
<name>A0A8J2YB06_9BACL</name>
<evidence type="ECO:0000313" key="1">
    <source>
        <dbReference type="EMBL" id="GGE25811.1"/>
    </source>
</evidence>
<evidence type="ECO:0000313" key="2">
    <source>
        <dbReference type="Proteomes" id="UP000625210"/>
    </source>
</evidence>